<keyword evidence="3" id="KW-0732">Signal</keyword>
<dbReference type="InterPro" id="IPR011990">
    <property type="entry name" value="TPR-like_helical_dom_sf"/>
</dbReference>
<evidence type="ECO:0000256" key="1">
    <source>
        <dbReference type="ARBA" id="ARBA00004442"/>
    </source>
</evidence>
<dbReference type="Proteomes" id="UP000198942">
    <property type="component" value="Unassembled WGS sequence"/>
</dbReference>
<gene>
    <name evidence="8" type="ORF">SAMN05192574_11727</name>
</gene>
<dbReference type="GO" id="GO:0009279">
    <property type="term" value="C:cell outer membrane"/>
    <property type="evidence" value="ECO:0007669"/>
    <property type="project" value="UniProtKB-SubCell"/>
</dbReference>
<evidence type="ECO:0000256" key="5">
    <source>
        <dbReference type="ARBA" id="ARBA00023237"/>
    </source>
</evidence>
<keyword evidence="5" id="KW-0998">Cell outer membrane</keyword>
<evidence type="ECO:0000313" key="9">
    <source>
        <dbReference type="Proteomes" id="UP000198942"/>
    </source>
</evidence>
<evidence type="ECO:0000259" key="7">
    <source>
        <dbReference type="Pfam" id="PF14322"/>
    </source>
</evidence>
<dbReference type="RefSeq" id="WP_091220599.1">
    <property type="nucleotide sequence ID" value="NZ_FOCL01000017.1"/>
</dbReference>
<dbReference type="EMBL" id="FOCL01000017">
    <property type="protein sequence ID" value="SEO95197.1"/>
    <property type="molecule type" value="Genomic_DNA"/>
</dbReference>
<keyword evidence="9" id="KW-1185">Reference proteome</keyword>
<comment type="subcellular location">
    <subcellularLocation>
        <location evidence="1">Cell outer membrane</location>
    </subcellularLocation>
</comment>
<accession>A0A1H8TWC4</accession>
<dbReference type="Gene3D" id="1.25.40.390">
    <property type="match status" value="1"/>
</dbReference>
<dbReference type="STRING" id="551995.SAMN05192574_11727"/>
<sequence>MKRYLIFIIPLLVFTSCKKFLDVQPESDVTKEQLFTSEDGFEEALNGVYARCTKTDLYAGNLTFSNLDIMAQNYSFSNTDFQKIASFQYNQSILKDKNSQIWSSVYNAIGNCNEILQVIDKQKTVFSGNNYAIIKGEALALRAYLHFDLLRMFGASYKYNPNAKGIPYVTNVSIKSTPFSSVGDVLNYVIIDLRNARTLLSNTDPILSPAYIVGYPNKAYPSGYTGPKQTETAVSSLFLQNRRHRLNYYAVCGELARVYLYKNDYQNALSNANDVINANKFPWTQKDDAFNNNVEQKDRVFYNELVFGWYAPQANDGNALVTLFSATNVAQYQPTPLQLDNIYEKSTVGAEDWRYRQWFFTATDVTPNRSYLIKYLVNSSPLNNLHPLMAPGFRLTEAYYIAAEAIYDSNPTKAIDYLNTVRTHRGIIDLLPATLGKTAFMNELVKDARKEFYGESQIFYMYKRLNLDIVAASGQIYPASNSIYVFPIPDDEAAYNN</sequence>
<reference evidence="9" key="1">
    <citation type="submission" date="2016-10" db="EMBL/GenBank/DDBJ databases">
        <authorList>
            <person name="Varghese N."/>
            <person name="Submissions S."/>
        </authorList>
    </citation>
    <scope>NUCLEOTIDE SEQUENCE [LARGE SCALE GENOMIC DNA]</scope>
    <source>
        <strain evidence="9">Gh-48</strain>
    </source>
</reference>
<evidence type="ECO:0000256" key="3">
    <source>
        <dbReference type="ARBA" id="ARBA00022729"/>
    </source>
</evidence>
<evidence type="ECO:0000313" key="8">
    <source>
        <dbReference type="EMBL" id="SEO95197.1"/>
    </source>
</evidence>
<feature type="domain" description="SusD-like N-terminal" evidence="7">
    <location>
        <begin position="19"/>
        <end position="203"/>
    </location>
</feature>
<protein>
    <submittedName>
        <fullName evidence="8">SusD family protein</fullName>
    </submittedName>
</protein>
<dbReference type="AlphaFoldDB" id="A0A1H8TWC4"/>
<evidence type="ECO:0000259" key="6">
    <source>
        <dbReference type="Pfam" id="PF07980"/>
    </source>
</evidence>
<dbReference type="InterPro" id="IPR033985">
    <property type="entry name" value="SusD-like_N"/>
</dbReference>
<name>A0A1H8TWC4_9SPHI</name>
<organism evidence="8 9">
    <name type="scientific">Mucilaginibacter gossypiicola</name>
    <dbReference type="NCBI Taxonomy" id="551995"/>
    <lineage>
        <taxon>Bacteria</taxon>
        <taxon>Pseudomonadati</taxon>
        <taxon>Bacteroidota</taxon>
        <taxon>Sphingobacteriia</taxon>
        <taxon>Sphingobacteriales</taxon>
        <taxon>Sphingobacteriaceae</taxon>
        <taxon>Mucilaginibacter</taxon>
    </lineage>
</organism>
<comment type="similarity">
    <text evidence="2">Belongs to the SusD family.</text>
</comment>
<keyword evidence="4" id="KW-0472">Membrane</keyword>
<dbReference type="SUPFAM" id="SSF48452">
    <property type="entry name" value="TPR-like"/>
    <property type="match status" value="1"/>
</dbReference>
<dbReference type="Pfam" id="PF07980">
    <property type="entry name" value="SusD_RagB"/>
    <property type="match status" value="1"/>
</dbReference>
<dbReference type="InterPro" id="IPR012944">
    <property type="entry name" value="SusD_RagB_dom"/>
</dbReference>
<dbReference type="Pfam" id="PF14322">
    <property type="entry name" value="SusD-like_3"/>
    <property type="match status" value="1"/>
</dbReference>
<evidence type="ECO:0000256" key="4">
    <source>
        <dbReference type="ARBA" id="ARBA00023136"/>
    </source>
</evidence>
<feature type="domain" description="RagB/SusD" evidence="6">
    <location>
        <begin position="278"/>
        <end position="472"/>
    </location>
</feature>
<dbReference type="OrthoDB" id="1097962at2"/>
<dbReference type="PROSITE" id="PS51257">
    <property type="entry name" value="PROKAR_LIPOPROTEIN"/>
    <property type="match status" value="1"/>
</dbReference>
<evidence type="ECO:0000256" key="2">
    <source>
        <dbReference type="ARBA" id="ARBA00006275"/>
    </source>
</evidence>
<proteinExistence type="inferred from homology"/>